<dbReference type="GO" id="GO:0005975">
    <property type="term" value="P:carbohydrate metabolic process"/>
    <property type="evidence" value="ECO:0007669"/>
    <property type="project" value="InterPro"/>
</dbReference>
<organism evidence="2">
    <name type="scientific">bioreactor metagenome</name>
    <dbReference type="NCBI Taxonomy" id="1076179"/>
    <lineage>
        <taxon>unclassified sequences</taxon>
        <taxon>metagenomes</taxon>
        <taxon>ecological metagenomes</taxon>
    </lineage>
</organism>
<sequence>MFGAGQPQPVRVVVYSAQATVAEGIAAAGDALVLTLPEVHLWSPEDPFLYDVDFFAGQDAAAGYFGMRSFGVGKDANGVPRLLLNGEPYFQNGLLDQGYWSDGLYTAPSDEAMAYDIRTAKELGFNMLRKHIKIEPARWYYHCDRLGMLVWQDMVSGGGPYSPMVVQVLPFVGKQLKDDNYRRFGRKDEAGRAEADRMRRETIDLLYNTVSIGLWVPFNEGWGQFDALRAAAETKQQDPTRVVDHASGWHDQGGDDLASFHVYYKPVKCHPDSAGRPVVISEFGGYSYGVPGHCVSARQFGYRRYDTAGHFFAAYRELIEKEILPQLDTISAVVYTQLSDVEDEVNGLLTYDRAVCKCDKTAMKELNRRLQFGGKE</sequence>
<dbReference type="InterPro" id="IPR006103">
    <property type="entry name" value="Glyco_hydro_2_cat"/>
</dbReference>
<gene>
    <name evidence="2" type="ORF">SDC9_129665</name>
</gene>
<proteinExistence type="predicted"/>
<dbReference type="GO" id="GO:0004553">
    <property type="term" value="F:hydrolase activity, hydrolyzing O-glycosyl compounds"/>
    <property type="evidence" value="ECO:0007669"/>
    <property type="project" value="InterPro"/>
</dbReference>
<dbReference type="SUPFAM" id="SSF49303">
    <property type="entry name" value="beta-Galactosidase/glucuronidase domain"/>
    <property type="match status" value="1"/>
</dbReference>
<dbReference type="EMBL" id="VSSQ01031639">
    <property type="protein sequence ID" value="MPM82604.1"/>
    <property type="molecule type" value="Genomic_DNA"/>
</dbReference>
<dbReference type="InterPro" id="IPR017853">
    <property type="entry name" value="GH"/>
</dbReference>
<dbReference type="SUPFAM" id="SSF51445">
    <property type="entry name" value="(Trans)glycosidases"/>
    <property type="match status" value="1"/>
</dbReference>
<evidence type="ECO:0000259" key="1">
    <source>
        <dbReference type="Pfam" id="PF02836"/>
    </source>
</evidence>
<feature type="domain" description="Glycoside hydrolase family 2 catalytic" evidence="1">
    <location>
        <begin position="109"/>
        <end position="353"/>
    </location>
</feature>
<dbReference type="Gene3D" id="2.60.40.10">
    <property type="entry name" value="Immunoglobulins"/>
    <property type="match status" value="1"/>
</dbReference>
<accession>A0A645D065</accession>
<dbReference type="InterPro" id="IPR036156">
    <property type="entry name" value="Beta-gal/glucu_dom_sf"/>
</dbReference>
<dbReference type="Gene3D" id="3.20.20.80">
    <property type="entry name" value="Glycosidases"/>
    <property type="match status" value="1"/>
</dbReference>
<dbReference type="Pfam" id="PF02836">
    <property type="entry name" value="Glyco_hydro_2_C"/>
    <property type="match status" value="1"/>
</dbReference>
<dbReference type="InterPro" id="IPR013783">
    <property type="entry name" value="Ig-like_fold"/>
</dbReference>
<comment type="caution">
    <text evidence="2">The sequence shown here is derived from an EMBL/GenBank/DDBJ whole genome shotgun (WGS) entry which is preliminary data.</text>
</comment>
<dbReference type="PANTHER" id="PTHR42732">
    <property type="entry name" value="BETA-GALACTOSIDASE"/>
    <property type="match status" value="1"/>
</dbReference>
<dbReference type="InterPro" id="IPR051913">
    <property type="entry name" value="GH2_Domain-Containing"/>
</dbReference>
<dbReference type="AlphaFoldDB" id="A0A645D065"/>
<reference evidence="2" key="1">
    <citation type="submission" date="2019-08" db="EMBL/GenBank/DDBJ databases">
        <authorList>
            <person name="Kucharzyk K."/>
            <person name="Murdoch R.W."/>
            <person name="Higgins S."/>
            <person name="Loffler F."/>
        </authorList>
    </citation>
    <scope>NUCLEOTIDE SEQUENCE</scope>
</reference>
<name>A0A645D065_9ZZZZ</name>
<evidence type="ECO:0000313" key="2">
    <source>
        <dbReference type="EMBL" id="MPM82604.1"/>
    </source>
</evidence>
<dbReference type="PANTHER" id="PTHR42732:SF2">
    <property type="entry name" value="BETA-MANNOSIDASE"/>
    <property type="match status" value="1"/>
</dbReference>
<protein>
    <recommendedName>
        <fullName evidence="1">Glycoside hydrolase family 2 catalytic domain-containing protein</fullName>
    </recommendedName>
</protein>